<dbReference type="Proteomes" id="UP000030763">
    <property type="component" value="Unassembled WGS sequence"/>
</dbReference>
<gene>
    <name evidence="1" type="ORF">EMWEY_00021910</name>
</gene>
<feature type="non-terminal residue" evidence="1">
    <location>
        <position position="1"/>
    </location>
</feature>
<dbReference type="AlphaFoldDB" id="U6LY69"/>
<evidence type="ECO:0008006" key="3">
    <source>
        <dbReference type="Google" id="ProtNLM"/>
    </source>
</evidence>
<protein>
    <recommendedName>
        <fullName evidence="3">WD domain, G-beta repeat-containing protein</fullName>
    </recommendedName>
</protein>
<dbReference type="GeneID" id="25336177"/>
<evidence type="ECO:0000313" key="1">
    <source>
        <dbReference type="EMBL" id="CDJ56681.1"/>
    </source>
</evidence>
<dbReference type="VEuPathDB" id="ToxoDB:EMWEY_00021910"/>
<proteinExistence type="predicted"/>
<name>U6LY69_EIMMA</name>
<sequence>VCAPLTADAEACCWNLSNLASCFVSAEDGSMECIDFRRASTGPSSAAAAADPSGAAAAAAAPRLWRIAAHTAAATALQQQQQLPGLLMSCGLDETARGPLFSCRGSEEKGIFGFGGSQVVIWDIGDTEHIAKAFNL</sequence>
<reference evidence="1" key="2">
    <citation type="submission" date="2013-10" db="EMBL/GenBank/DDBJ databases">
        <authorList>
            <person name="Aslett M."/>
        </authorList>
    </citation>
    <scope>NUCLEOTIDE SEQUENCE [LARGE SCALE GENOMIC DNA]</scope>
    <source>
        <strain evidence="1">Weybridge</strain>
    </source>
</reference>
<accession>U6LY69</accession>
<reference evidence="1" key="1">
    <citation type="submission" date="2013-10" db="EMBL/GenBank/DDBJ databases">
        <title>Genomic analysis of the causative agents of coccidiosis in chickens.</title>
        <authorList>
            <person name="Reid A.J."/>
            <person name="Blake D."/>
            <person name="Billington K."/>
            <person name="Browne H."/>
            <person name="Dunn M."/>
            <person name="Hung S."/>
            <person name="Kawahara F."/>
            <person name="Miranda-Saavedra D."/>
            <person name="Mourier T."/>
            <person name="Nagra H."/>
            <person name="Otto T.D."/>
            <person name="Rawlings N."/>
            <person name="Sanchez A."/>
            <person name="Sanders M."/>
            <person name="Subramaniam C."/>
            <person name="Tay Y."/>
            <person name="Dear P."/>
            <person name="Doerig C."/>
            <person name="Gruber A."/>
            <person name="Parkinson J."/>
            <person name="Shirley M."/>
            <person name="Wan K.L."/>
            <person name="Berriman M."/>
            <person name="Tomley F."/>
            <person name="Pain A."/>
        </authorList>
    </citation>
    <scope>NUCLEOTIDE SEQUENCE [LARGE SCALE GENOMIC DNA]</scope>
    <source>
        <strain evidence="1">Weybridge</strain>
    </source>
</reference>
<keyword evidence="2" id="KW-1185">Reference proteome</keyword>
<dbReference type="EMBL" id="HG719049">
    <property type="protein sequence ID" value="CDJ56681.1"/>
    <property type="molecule type" value="Genomic_DNA"/>
</dbReference>
<dbReference type="RefSeq" id="XP_013333332.1">
    <property type="nucleotide sequence ID" value="XM_013477878.1"/>
</dbReference>
<organism evidence="1 2">
    <name type="scientific">Eimeria maxima</name>
    <name type="common">Coccidian parasite</name>
    <dbReference type="NCBI Taxonomy" id="5804"/>
    <lineage>
        <taxon>Eukaryota</taxon>
        <taxon>Sar</taxon>
        <taxon>Alveolata</taxon>
        <taxon>Apicomplexa</taxon>
        <taxon>Conoidasida</taxon>
        <taxon>Coccidia</taxon>
        <taxon>Eucoccidiorida</taxon>
        <taxon>Eimeriorina</taxon>
        <taxon>Eimeriidae</taxon>
        <taxon>Eimeria</taxon>
    </lineage>
</organism>
<evidence type="ECO:0000313" key="2">
    <source>
        <dbReference type="Proteomes" id="UP000030763"/>
    </source>
</evidence>
<dbReference type="OrthoDB" id="270624at2759"/>